<evidence type="ECO:0000313" key="9">
    <source>
        <dbReference type="Proteomes" id="UP000095333"/>
    </source>
</evidence>
<evidence type="ECO:0000313" key="7">
    <source>
        <dbReference type="EMBL" id="MDU0241258.1"/>
    </source>
</evidence>
<evidence type="ECO:0000259" key="2">
    <source>
        <dbReference type="Pfam" id="PF00535"/>
    </source>
</evidence>
<dbReference type="GO" id="GO:0016740">
    <property type="term" value="F:transferase activity"/>
    <property type="evidence" value="ECO:0007669"/>
    <property type="project" value="UniProtKB-KW"/>
</dbReference>
<protein>
    <submittedName>
        <fullName evidence="3">Glycosyltransferase</fullName>
    </submittedName>
</protein>
<dbReference type="Pfam" id="PF00535">
    <property type="entry name" value="Glycos_transf_2"/>
    <property type="match status" value="1"/>
</dbReference>
<keyword evidence="1" id="KW-1133">Transmembrane helix</keyword>
<name>A0A174IVJ5_PHOVU</name>
<dbReference type="EMBL" id="CYZI01000022">
    <property type="protein sequence ID" value="CUO90401.1"/>
    <property type="molecule type" value="Genomic_DNA"/>
</dbReference>
<sequence>MENIAIVTVAYNRVKSLSRLLNSLLCADIDNAPLIISIDKSNTNEVERYANDFIWPYGEKKVITHKENLGLRKHILSIGQLLDYYDAVIVLEDDIIVAPGFYKFAVAATKFYCNDNNIAGISLYNYPFNYQTFEPFDALKSEYDVYFMQIAMSWGQVWMRDSWRRFYNWYEQTKHNKLACINNIYCFKEWGEKSWLKYHIAYCIDQNKYFVYPYSSYSTNCADKGTHVTTNLFVFQSPLKWSKQENTYRFPTFPNGVNYDSYNENRCLYETLQISEADLILDLSDNLKKFENKRYILTTKKMNYQIVKKFALELRPIELNVIMNNEGEGIYLYDSSNPIKNNEHISKIDLLSYKYKIHSLLAILNKIGIYSLFCLFIRRIIKRK</sequence>
<dbReference type="EMBL" id="JAWDET010000006">
    <property type="protein sequence ID" value="MDU0241258.1"/>
    <property type="molecule type" value="Genomic_DNA"/>
</dbReference>
<dbReference type="InterPro" id="IPR029044">
    <property type="entry name" value="Nucleotide-diphossugar_trans"/>
</dbReference>
<reference evidence="3 9" key="1">
    <citation type="submission" date="2015-09" db="EMBL/GenBank/DDBJ databases">
        <authorList>
            <consortium name="Pathogen Informatics"/>
        </authorList>
    </citation>
    <scope>NUCLEOTIDE SEQUENCE [LARGE SCALE GENOMIC DNA]</scope>
    <source>
        <strain evidence="3 9">2789STDY5834842</strain>
    </source>
</reference>
<keyword evidence="3" id="KW-0808">Transferase</keyword>
<evidence type="ECO:0000313" key="4">
    <source>
        <dbReference type="EMBL" id="KAB6659316.1"/>
    </source>
</evidence>
<dbReference type="RefSeq" id="WP_008782125.1">
    <property type="nucleotide sequence ID" value="NZ_CYZI01000022.1"/>
</dbReference>
<proteinExistence type="predicted"/>
<evidence type="ECO:0000313" key="12">
    <source>
        <dbReference type="Proteomes" id="UP000470777"/>
    </source>
</evidence>
<reference evidence="7" key="4">
    <citation type="submission" date="2023-10" db="EMBL/GenBank/DDBJ databases">
        <title>Genome of Potential pathogenic bacteria in Crohn's disease.</title>
        <authorList>
            <person name="Rodriguez-Palacios A."/>
        </authorList>
    </citation>
    <scope>NUCLEOTIDE SEQUENCE</scope>
    <source>
        <strain evidence="7">CavFT-hAR11</strain>
    </source>
</reference>
<dbReference type="SUPFAM" id="SSF53448">
    <property type="entry name" value="Nucleotide-diphospho-sugar transferases"/>
    <property type="match status" value="1"/>
</dbReference>
<evidence type="ECO:0000313" key="10">
    <source>
        <dbReference type="Proteomes" id="UP000283713"/>
    </source>
</evidence>
<feature type="domain" description="Glycosyltransferase 2-like" evidence="2">
    <location>
        <begin position="6"/>
        <end position="128"/>
    </location>
</feature>
<dbReference type="NCBIfam" id="TIGR03804">
    <property type="entry name" value="para_beta_helix"/>
    <property type="match status" value="1"/>
</dbReference>
<keyword evidence="1" id="KW-0812">Transmembrane</keyword>
<dbReference type="EMBL" id="WCZV01000008">
    <property type="protein sequence ID" value="KAB6700590.1"/>
    <property type="molecule type" value="Genomic_DNA"/>
</dbReference>
<dbReference type="Proteomes" id="UP000437380">
    <property type="component" value="Unassembled WGS sequence"/>
</dbReference>
<dbReference type="EMBL" id="WCZY01000008">
    <property type="protein sequence ID" value="KAB6694267.1"/>
    <property type="molecule type" value="Genomic_DNA"/>
</dbReference>
<dbReference type="EMBL" id="QRKA01000016">
    <property type="protein sequence ID" value="RHH78117.1"/>
    <property type="molecule type" value="Genomic_DNA"/>
</dbReference>
<dbReference type="Proteomes" id="UP000470777">
    <property type="component" value="Unassembled WGS sequence"/>
</dbReference>
<dbReference type="PANTHER" id="PTHR33604:SF3">
    <property type="entry name" value="OSJNBA0004B13.7 PROTEIN"/>
    <property type="match status" value="1"/>
</dbReference>
<accession>A0A174IVJ5</accession>
<reference evidence="11 12" key="3">
    <citation type="journal article" date="2019" name="Nat. Med.">
        <title>A library of human gut bacterial isolates paired with longitudinal multiomics data enables mechanistic microbiome research.</title>
        <authorList>
            <person name="Poyet M."/>
            <person name="Groussin M."/>
            <person name="Gibbons S.M."/>
            <person name="Avila-Pacheco J."/>
            <person name="Jiang X."/>
            <person name="Kearney S.M."/>
            <person name="Perrotta A.R."/>
            <person name="Berdy B."/>
            <person name="Zhao S."/>
            <person name="Lieberman T.D."/>
            <person name="Swanson P.K."/>
            <person name="Smith M."/>
            <person name="Roesemann S."/>
            <person name="Alexander J.E."/>
            <person name="Rich S.A."/>
            <person name="Livny J."/>
            <person name="Vlamakis H."/>
            <person name="Clish C."/>
            <person name="Bullock K."/>
            <person name="Deik A."/>
            <person name="Scott J."/>
            <person name="Pierce K.A."/>
            <person name="Xavier R.J."/>
            <person name="Alm E.J."/>
        </authorList>
    </citation>
    <scope>NUCLEOTIDE SEQUENCE [LARGE SCALE GENOMIC DNA]</scope>
    <source>
        <strain evidence="6 11">BIOML-A82</strain>
        <strain evidence="5 12">BIOML-A85</strain>
        <strain evidence="4 13">BIOML-A93</strain>
    </source>
</reference>
<organism evidence="3 9">
    <name type="scientific">Phocaeicola vulgatus</name>
    <name type="common">Bacteroides vulgatus</name>
    <dbReference type="NCBI Taxonomy" id="821"/>
    <lineage>
        <taxon>Bacteria</taxon>
        <taxon>Pseudomonadati</taxon>
        <taxon>Bacteroidota</taxon>
        <taxon>Bacteroidia</taxon>
        <taxon>Bacteroidales</taxon>
        <taxon>Bacteroidaceae</taxon>
        <taxon>Phocaeicola</taxon>
    </lineage>
</organism>
<dbReference type="InterPro" id="IPR022441">
    <property type="entry name" value="Para_beta_helix_rpt-2"/>
</dbReference>
<evidence type="ECO:0000313" key="11">
    <source>
        <dbReference type="Proteomes" id="UP000437380"/>
    </source>
</evidence>
<gene>
    <name evidence="8" type="ORF">DW193_11955</name>
    <name evidence="3" type="ORF">ERS852457_03030</name>
    <name evidence="6" type="ORF">GAY17_08505</name>
    <name evidence="4" type="ORF">GAZ76_11095</name>
    <name evidence="5" type="ORF">GAZ92_07955</name>
    <name evidence="7" type="ORF">RVH43_11690</name>
</gene>
<evidence type="ECO:0000313" key="8">
    <source>
        <dbReference type="EMBL" id="RHH78117.1"/>
    </source>
</evidence>
<dbReference type="PANTHER" id="PTHR33604">
    <property type="entry name" value="OSJNBA0004B13.7 PROTEIN"/>
    <property type="match status" value="1"/>
</dbReference>
<dbReference type="Proteomes" id="UP000095333">
    <property type="component" value="Unassembled WGS sequence"/>
</dbReference>
<evidence type="ECO:0000313" key="13">
    <source>
        <dbReference type="Proteomes" id="UP000470952"/>
    </source>
</evidence>
<evidence type="ECO:0000256" key="1">
    <source>
        <dbReference type="SAM" id="Phobius"/>
    </source>
</evidence>
<dbReference type="AlphaFoldDB" id="A0A174IVJ5"/>
<dbReference type="EMBL" id="WDAG01000011">
    <property type="protein sequence ID" value="KAB6659316.1"/>
    <property type="molecule type" value="Genomic_DNA"/>
</dbReference>
<keyword evidence="1" id="KW-0472">Membrane</keyword>
<dbReference type="Proteomes" id="UP001181239">
    <property type="component" value="Unassembled WGS sequence"/>
</dbReference>
<dbReference type="Gene3D" id="3.90.550.10">
    <property type="entry name" value="Spore Coat Polysaccharide Biosynthesis Protein SpsA, Chain A"/>
    <property type="match status" value="1"/>
</dbReference>
<evidence type="ECO:0000313" key="5">
    <source>
        <dbReference type="EMBL" id="KAB6694267.1"/>
    </source>
</evidence>
<evidence type="ECO:0000313" key="6">
    <source>
        <dbReference type="EMBL" id="KAB6700590.1"/>
    </source>
</evidence>
<reference evidence="8 10" key="2">
    <citation type="submission" date="2018-08" db="EMBL/GenBank/DDBJ databases">
        <title>A genome reference for cultivated species of the human gut microbiota.</title>
        <authorList>
            <person name="Zou Y."/>
            <person name="Xue W."/>
            <person name="Luo G."/>
        </authorList>
    </citation>
    <scope>NUCLEOTIDE SEQUENCE [LARGE SCALE GENOMIC DNA]</scope>
    <source>
        <strain evidence="8 10">AM16-6</strain>
    </source>
</reference>
<dbReference type="Proteomes" id="UP000283713">
    <property type="component" value="Unassembled WGS sequence"/>
</dbReference>
<dbReference type="InterPro" id="IPR001173">
    <property type="entry name" value="Glyco_trans_2-like"/>
</dbReference>
<feature type="transmembrane region" description="Helical" evidence="1">
    <location>
        <begin position="357"/>
        <end position="377"/>
    </location>
</feature>
<evidence type="ECO:0000313" key="3">
    <source>
        <dbReference type="EMBL" id="CUO90401.1"/>
    </source>
</evidence>
<dbReference type="Proteomes" id="UP000470952">
    <property type="component" value="Unassembled WGS sequence"/>
</dbReference>